<dbReference type="PANTHER" id="PTHR38031:SF1">
    <property type="entry name" value="SULFUR CARRIER PROTEIN CYSO"/>
    <property type="match status" value="1"/>
</dbReference>
<dbReference type="Gene3D" id="3.10.20.30">
    <property type="match status" value="1"/>
</dbReference>
<keyword evidence="2" id="KW-1185">Reference proteome</keyword>
<dbReference type="InterPro" id="IPR003749">
    <property type="entry name" value="ThiS/MoaD-like"/>
</dbReference>
<organism evidence="1 2">
    <name type="scientific">Halosolutus amylolyticus</name>
    <dbReference type="NCBI Taxonomy" id="2932267"/>
    <lineage>
        <taxon>Archaea</taxon>
        <taxon>Methanobacteriati</taxon>
        <taxon>Methanobacteriota</taxon>
        <taxon>Stenosarchaea group</taxon>
        <taxon>Halobacteria</taxon>
        <taxon>Halobacteriales</taxon>
        <taxon>Natrialbaceae</taxon>
        <taxon>Halosolutus</taxon>
    </lineage>
</organism>
<dbReference type="SUPFAM" id="SSF54285">
    <property type="entry name" value="MoaD/ThiS"/>
    <property type="match status" value="1"/>
</dbReference>
<name>A0ABD5PKW7_9EURY</name>
<dbReference type="InterPro" id="IPR016155">
    <property type="entry name" value="Mopterin_synth/thiamin_S_b"/>
</dbReference>
<dbReference type="InterPro" id="IPR012675">
    <property type="entry name" value="Beta-grasp_dom_sf"/>
</dbReference>
<gene>
    <name evidence="1" type="ORF">ACFO5R_03435</name>
</gene>
<dbReference type="InterPro" id="IPR052045">
    <property type="entry name" value="Sulfur_Carrier/Prot_Modifier"/>
</dbReference>
<dbReference type="CDD" id="cd17040">
    <property type="entry name" value="Ubl_MoaD_like"/>
    <property type="match status" value="1"/>
</dbReference>
<dbReference type="PANTHER" id="PTHR38031">
    <property type="entry name" value="SULFUR CARRIER PROTEIN SLR0821-RELATED"/>
    <property type="match status" value="1"/>
</dbReference>
<evidence type="ECO:0000313" key="1">
    <source>
        <dbReference type="EMBL" id="MFC4540980.1"/>
    </source>
</evidence>
<evidence type="ECO:0000313" key="2">
    <source>
        <dbReference type="Proteomes" id="UP001595898"/>
    </source>
</evidence>
<protein>
    <submittedName>
        <fullName evidence="1">MoaD/ThiS family protein</fullName>
    </submittedName>
</protein>
<dbReference type="Proteomes" id="UP001595898">
    <property type="component" value="Unassembled WGS sequence"/>
</dbReference>
<dbReference type="EMBL" id="JBHSFA010000002">
    <property type="protein sequence ID" value="MFC4540980.1"/>
    <property type="molecule type" value="Genomic_DNA"/>
</dbReference>
<dbReference type="AlphaFoldDB" id="A0ABD5PKW7"/>
<sequence length="98" mass="10663">MVEVVLYGPVRDAVGEKRLTARGDTVDAVLADVVATHPELESALYDDDEFRSEINVLVDGRKLATLDGVDTTLEGGETVQITAAMSGGSHRLLYQRRF</sequence>
<dbReference type="Pfam" id="PF02597">
    <property type="entry name" value="ThiS"/>
    <property type="match status" value="1"/>
</dbReference>
<accession>A0ABD5PKW7</accession>
<dbReference type="RefSeq" id="WP_250139130.1">
    <property type="nucleotide sequence ID" value="NZ_JALIQP010000001.1"/>
</dbReference>
<proteinExistence type="predicted"/>
<reference evidence="1 2" key="1">
    <citation type="journal article" date="2019" name="Int. J. Syst. Evol. Microbiol.">
        <title>The Global Catalogue of Microorganisms (GCM) 10K type strain sequencing project: providing services to taxonomists for standard genome sequencing and annotation.</title>
        <authorList>
            <consortium name="The Broad Institute Genomics Platform"/>
            <consortium name="The Broad Institute Genome Sequencing Center for Infectious Disease"/>
            <person name="Wu L."/>
            <person name="Ma J."/>
        </authorList>
    </citation>
    <scope>NUCLEOTIDE SEQUENCE [LARGE SCALE GENOMIC DNA]</scope>
    <source>
        <strain evidence="1 2">WLHS5</strain>
    </source>
</reference>
<comment type="caution">
    <text evidence="1">The sequence shown here is derived from an EMBL/GenBank/DDBJ whole genome shotgun (WGS) entry which is preliminary data.</text>
</comment>